<keyword evidence="4" id="KW-0281">Fimbrium</keyword>
<name>F0R0N3_PHOSB</name>
<evidence type="ECO:0000259" key="5">
    <source>
        <dbReference type="Pfam" id="PF06321"/>
    </source>
</evidence>
<dbReference type="Gene3D" id="2.60.40.2580">
    <property type="match status" value="1"/>
</dbReference>
<dbReference type="Proteomes" id="UP000007486">
    <property type="component" value="Chromosome"/>
</dbReference>
<feature type="domain" description="Major fimbrial subunit protein N-terminal" evidence="5">
    <location>
        <begin position="42"/>
        <end position="168"/>
    </location>
</feature>
<gene>
    <name evidence="6" type="ordered locus">Bacsa_1674</name>
</gene>
<protein>
    <recommendedName>
        <fullName evidence="5">Major fimbrial subunit protein N-terminal domain-containing protein</fullName>
    </recommendedName>
</protein>
<dbReference type="GO" id="GO:0009289">
    <property type="term" value="C:pilus"/>
    <property type="evidence" value="ECO:0007669"/>
    <property type="project" value="UniProtKB-SubCell"/>
</dbReference>
<proteinExistence type="inferred from homology"/>
<evidence type="ECO:0000256" key="1">
    <source>
        <dbReference type="ARBA" id="ARBA00004561"/>
    </source>
</evidence>
<evidence type="ECO:0000256" key="4">
    <source>
        <dbReference type="ARBA" id="ARBA00023263"/>
    </source>
</evidence>
<dbReference type="KEGG" id="bsa:Bacsa_1674"/>
<dbReference type="EMBL" id="CP002530">
    <property type="protein sequence ID" value="ADY36237.1"/>
    <property type="molecule type" value="Genomic_DNA"/>
</dbReference>
<dbReference type="eggNOG" id="ENOG5033TZW">
    <property type="taxonomic scope" value="Bacteria"/>
</dbReference>
<dbReference type="AlphaFoldDB" id="F0R0N3"/>
<evidence type="ECO:0000313" key="7">
    <source>
        <dbReference type="Proteomes" id="UP000007486"/>
    </source>
</evidence>
<keyword evidence="3" id="KW-0732">Signal</keyword>
<evidence type="ECO:0000256" key="2">
    <source>
        <dbReference type="ARBA" id="ARBA00006011"/>
    </source>
</evidence>
<organism evidence="6 7">
    <name type="scientific">Phocaeicola salanitronis (strain DSM 18170 / JCM 13657 / CCUG 60908 / BL78)</name>
    <name type="common">Bacteroides salanitronis</name>
    <dbReference type="NCBI Taxonomy" id="667015"/>
    <lineage>
        <taxon>Bacteria</taxon>
        <taxon>Pseudomonadati</taxon>
        <taxon>Bacteroidota</taxon>
        <taxon>Bacteroidia</taxon>
        <taxon>Bacteroidales</taxon>
        <taxon>Bacteroidaceae</taxon>
        <taxon>Phocaeicola</taxon>
    </lineage>
</organism>
<evidence type="ECO:0000313" key="6">
    <source>
        <dbReference type="EMBL" id="ADY36237.1"/>
    </source>
</evidence>
<dbReference type="Pfam" id="PF06321">
    <property type="entry name" value="P_gingi_FimA"/>
    <property type="match status" value="1"/>
</dbReference>
<dbReference type="OrthoDB" id="1044266at2"/>
<keyword evidence="7" id="KW-1185">Reference proteome</keyword>
<comment type="similarity">
    <text evidence="2">Belongs to the bacteroidetes fimbrillin superfamily. FimA/Mfa1 family.</text>
</comment>
<dbReference type="HOGENOM" id="CLU_312324_0_0_10"/>
<evidence type="ECO:0000256" key="3">
    <source>
        <dbReference type="ARBA" id="ARBA00022729"/>
    </source>
</evidence>
<dbReference type="RefSeq" id="WP_013617668.1">
    <property type="nucleotide sequence ID" value="NC_015164.1"/>
</dbReference>
<comment type="subcellular location">
    <subcellularLocation>
        <location evidence="1">Fimbrium</location>
    </subcellularLocation>
</comment>
<dbReference type="InterPro" id="IPR029141">
    <property type="entry name" value="FimA_N"/>
</dbReference>
<sequence>MKILRTIYTLCAAALLCSSCQDEEMIKQSGVKEGIPVTIDLTFSAAIPKQETVGTRAGERNPENNVNDLYVLIFNRRTGALKGNVHFFSGEDFINNQNYPTDATLQGTINKISTFSGESMIYAIANAQESPSEYNLGGDASFENTIRSVKDIDDLQQICVELRSRNSTALNRIGETRYLMSGCLYCNIGTDGSITPVEENEDAKVKLYRTDSRINFTIQVGEGANCDNFTLLSYQVCKIPSKTSLVALTDANGNQINYDNRTESPDNYWDTESGLQPLEGNTLSFYVPENIKMAKNSSCTRYAEREAWEKGVNNERVFTNAPENGTYVILHGLFEGKVTESTHVSSGTEARASVDYIIHLGDWTNDSFGTFSNVRNVEYNYVITVNGVNNIIVEVETSNDDQDGVTEKEPGAEGDVFFQDGIFYDVDAHNEALLMKFTLDEITAVGTLDDFFRWRINSPFEEREANVDWLRFRLNEKNNNIYCTDRLQPYPGDSSAELMNLNALMDALKDIRTKKKDSEYADANGDLVVTCFVKEYVYDENVHNWGEYTNQTNREAYIFGEILDSEDGNSSTIHTKYVISQRAIQTPDLYYAGIGFGIETINETGDLPMGNVDPNNRFIDEEKGLDNTVAMLGSLTQTNFAAWGYLDAGIENYYAPVDYQYAAYACLLRNRDENGDGTIKGSEIKWYLPAIDQYSAIYAGTDALSTSSRLYTEDVWTIKHYFTSTWGENQYNIVAPWIIWSEEGFATQIFRGGDAVYESDVEDETDQNVLLGERKRTYRCMRNLGEGVREPYYSHNGNIIEFPHMKERAYRGQVINDVLSSHNQTEEQNRLYRKFQYAENYIQDDEGRNVSYTAAAVRRNDPCVRYSEDGYPAGTWRMPNHRELMLMLTAGLFDSLSDGAHVHCRTSFNFYGKENPRRDGQTKQAYMVQITDQGAIMQIPDVRGLTGTDDTEGFVRCVRDVVE</sequence>
<reference evidence="6 7" key="1">
    <citation type="journal article" date="2011" name="Stand. Genomic Sci.">
        <title>Complete genome sequence of Bacteroides salanitronis type strain (BL78).</title>
        <authorList>
            <person name="Gronow S."/>
            <person name="Held B."/>
            <person name="Lucas S."/>
            <person name="Lapidus A."/>
            <person name="Del Rio T.G."/>
            <person name="Nolan M."/>
            <person name="Tice H."/>
            <person name="Deshpande S."/>
            <person name="Cheng J.F."/>
            <person name="Pitluck S."/>
            <person name="Liolios K."/>
            <person name="Pagani I."/>
            <person name="Ivanova N."/>
            <person name="Mavromatis K."/>
            <person name="Pati A."/>
            <person name="Tapia R."/>
            <person name="Han C."/>
            <person name="Goodwin L."/>
            <person name="Chen A."/>
            <person name="Palaniappan K."/>
            <person name="Land M."/>
            <person name="Hauser L."/>
            <person name="Chang Y.J."/>
            <person name="Jeffries C.D."/>
            <person name="Brambilla E.M."/>
            <person name="Rohde M."/>
            <person name="Goker M."/>
            <person name="Detter J.C."/>
            <person name="Woyke T."/>
            <person name="Bristow J."/>
            <person name="Markowitz V."/>
            <person name="Hugenholtz P."/>
            <person name="Kyrpides N.C."/>
            <person name="Klenk H.P."/>
            <person name="Eisen J.A."/>
        </authorList>
    </citation>
    <scope>NUCLEOTIDE SEQUENCE [LARGE SCALE GENOMIC DNA]</scope>
    <source>
        <strain evidence="6 7">DSM 18170</strain>
    </source>
</reference>
<dbReference type="STRING" id="667015.Bacsa_1674"/>
<accession>F0R0N3</accession>